<sequence length="162" mass="18586">MNVTELGAHSLELSASERKHLAHKLLEGDFHIYDYVRFGKSHDVVAYIRFLFNASITVDELLSTNGEQWQERFQFQNGDRQWYPGMNIDEGKAIGFYRHSDGKFYHSAVSVGHETLMKSVHGGLLGSEWMDVDLDTVLTDYNKEDGSFDWDGTKLEVYISDL</sequence>
<accession>A0A1G7FTQ0</accession>
<reference evidence="1 2" key="1">
    <citation type="submission" date="2016-10" db="EMBL/GenBank/DDBJ databases">
        <authorList>
            <person name="de Groot N.N."/>
        </authorList>
    </citation>
    <scope>NUCLEOTIDE SEQUENCE [LARGE SCALE GENOMIC DNA]</scope>
    <source>
        <strain evidence="1 2">DSM 16195</strain>
    </source>
</reference>
<dbReference type="OrthoDB" id="1246582at2"/>
<name>A0A1G7FTQ0_9FLAO</name>
<dbReference type="AlphaFoldDB" id="A0A1G7FTQ0"/>
<keyword evidence="2" id="KW-1185">Reference proteome</keyword>
<dbReference type="RefSeq" id="WP_093143710.1">
    <property type="nucleotide sequence ID" value="NZ_BMWO01000009.1"/>
</dbReference>
<organism evidence="1 2">
    <name type="scientific">Ulvibacter litoralis</name>
    <dbReference type="NCBI Taxonomy" id="227084"/>
    <lineage>
        <taxon>Bacteria</taxon>
        <taxon>Pseudomonadati</taxon>
        <taxon>Bacteroidota</taxon>
        <taxon>Flavobacteriia</taxon>
        <taxon>Flavobacteriales</taxon>
        <taxon>Flavobacteriaceae</taxon>
        <taxon>Ulvibacter</taxon>
    </lineage>
</organism>
<proteinExistence type="predicted"/>
<evidence type="ECO:0000313" key="2">
    <source>
        <dbReference type="Proteomes" id="UP000199321"/>
    </source>
</evidence>
<dbReference type="EMBL" id="FNBA01000002">
    <property type="protein sequence ID" value="SDE79293.1"/>
    <property type="molecule type" value="Genomic_DNA"/>
</dbReference>
<dbReference type="Proteomes" id="UP000199321">
    <property type="component" value="Unassembled WGS sequence"/>
</dbReference>
<gene>
    <name evidence="1" type="ORF">SAMN05421855_102774</name>
</gene>
<evidence type="ECO:0000313" key="1">
    <source>
        <dbReference type="EMBL" id="SDE79293.1"/>
    </source>
</evidence>
<protein>
    <submittedName>
        <fullName evidence="1">Uncharacterized protein</fullName>
    </submittedName>
</protein>